<dbReference type="CTD" id="64105"/>
<dbReference type="KEGG" id="pmrn:116949322"/>
<evidence type="ECO:0000256" key="7">
    <source>
        <dbReference type="ARBA" id="ARBA00023328"/>
    </source>
</evidence>
<dbReference type="GO" id="GO:0051382">
    <property type="term" value="P:kinetochore assembly"/>
    <property type="evidence" value="ECO:0007669"/>
    <property type="project" value="InterPro"/>
</dbReference>
<evidence type="ECO:0000256" key="6">
    <source>
        <dbReference type="ARBA" id="ARBA00023242"/>
    </source>
</evidence>
<dbReference type="GeneID" id="116949322"/>
<comment type="similarity">
    <text evidence="3">Belongs to the CENP-K/MCM22 family.</text>
</comment>
<keyword evidence="6" id="KW-0539">Nucleus</keyword>
<dbReference type="GO" id="GO:0000775">
    <property type="term" value="C:chromosome, centromeric region"/>
    <property type="evidence" value="ECO:0007669"/>
    <property type="project" value="UniProtKB-SubCell"/>
</dbReference>
<evidence type="ECO:0000256" key="4">
    <source>
        <dbReference type="ARBA" id="ARBA00022454"/>
    </source>
</evidence>
<organism evidence="8 9">
    <name type="scientific">Petromyzon marinus</name>
    <name type="common">Sea lamprey</name>
    <dbReference type="NCBI Taxonomy" id="7757"/>
    <lineage>
        <taxon>Eukaryota</taxon>
        <taxon>Metazoa</taxon>
        <taxon>Chordata</taxon>
        <taxon>Craniata</taxon>
        <taxon>Vertebrata</taxon>
        <taxon>Cyclostomata</taxon>
        <taxon>Hyperoartia</taxon>
        <taxon>Petromyzontiformes</taxon>
        <taxon>Petromyzontidae</taxon>
        <taxon>Petromyzon</taxon>
    </lineage>
</organism>
<evidence type="ECO:0000256" key="2">
    <source>
        <dbReference type="ARBA" id="ARBA00004584"/>
    </source>
</evidence>
<dbReference type="PANTHER" id="PTHR14401">
    <property type="entry name" value="CENTROMERE PROTEIN K"/>
    <property type="match status" value="1"/>
</dbReference>
<evidence type="ECO:0000256" key="3">
    <source>
        <dbReference type="ARBA" id="ARBA00005795"/>
    </source>
</evidence>
<evidence type="ECO:0000256" key="5">
    <source>
        <dbReference type="ARBA" id="ARBA00023054"/>
    </source>
</evidence>
<comment type="subcellular location">
    <subcellularLocation>
        <location evidence="2">Chromosome</location>
        <location evidence="2">Centromere</location>
    </subcellularLocation>
    <subcellularLocation>
        <location evidence="1">Nucleus</location>
    </subcellularLocation>
</comment>
<name>A0AAJ7TQV0_PETMA</name>
<sequence>MDSLDEETVGDISKETNGVKHGVSALQNLQNRQKKLLDEVQMLAKRSQVFQEFLAPDVPNETTYNKDVSEKIIMDCDSVWREVNEMQARICMQEATPVSPENPILDILLAKKWLLNAEVEISTETKQLMPLKYPECALVVAEEKLKQVIGQLEETLSFYRTTTKALESELERERAYLEDQKKIQHALKEKLAQLATDTTNTSSSQDLPKEMQERLRKAMLHYKKLNKALFEFSNEFFPLPTENDVHGKRKKKSTNVNSTKNIDYIAIHEILELLINQMTSSPHDPYITVQDNFWPPFVEKLLRFDMAVTHPEDHNKIRIQFYHE</sequence>
<keyword evidence="5" id="KW-0175">Coiled coil</keyword>
<protein>
    <submittedName>
        <fullName evidence="9">Centromere protein K</fullName>
    </submittedName>
</protein>
<accession>A0AAJ7TQV0</accession>
<evidence type="ECO:0000256" key="1">
    <source>
        <dbReference type="ARBA" id="ARBA00004123"/>
    </source>
</evidence>
<dbReference type="AlphaFoldDB" id="A0AAJ7TQV0"/>
<reference evidence="9" key="1">
    <citation type="submission" date="2025-08" db="UniProtKB">
        <authorList>
            <consortium name="RefSeq"/>
        </authorList>
    </citation>
    <scope>IDENTIFICATION</scope>
    <source>
        <tissue evidence="9">Sperm</tissue>
    </source>
</reference>
<evidence type="ECO:0000313" key="8">
    <source>
        <dbReference type="Proteomes" id="UP001318040"/>
    </source>
</evidence>
<evidence type="ECO:0000313" key="9">
    <source>
        <dbReference type="RefSeq" id="XP_032822369.1"/>
    </source>
</evidence>
<dbReference type="Pfam" id="PF11802">
    <property type="entry name" value="CENP-K"/>
    <property type="match status" value="1"/>
</dbReference>
<dbReference type="PANTHER" id="PTHR14401:SF6">
    <property type="entry name" value="CENTROMERE PROTEIN K"/>
    <property type="match status" value="1"/>
</dbReference>
<dbReference type="Proteomes" id="UP001318040">
    <property type="component" value="Chromosome 36"/>
</dbReference>
<proteinExistence type="inferred from homology"/>
<keyword evidence="4" id="KW-0158">Chromosome</keyword>
<dbReference type="RefSeq" id="XP_032822369.1">
    <property type="nucleotide sequence ID" value="XM_032966478.1"/>
</dbReference>
<gene>
    <name evidence="9" type="primary">CENPK</name>
</gene>
<keyword evidence="7" id="KW-0137">Centromere</keyword>
<dbReference type="GO" id="GO:0000070">
    <property type="term" value="P:mitotic sister chromatid segregation"/>
    <property type="evidence" value="ECO:0007669"/>
    <property type="project" value="TreeGrafter"/>
</dbReference>
<dbReference type="GO" id="GO:0005634">
    <property type="term" value="C:nucleus"/>
    <property type="evidence" value="ECO:0007669"/>
    <property type="project" value="UniProtKB-SubCell"/>
</dbReference>
<keyword evidence="8" id="KW-1185">Reference proteome</keyword>
<dbReference type="InterPro" id="IPR020993">
    <property type="entry name" value="Centromere_CenpK"/>
</dbReference>